<dbReference type="AlphaFoldDB" id="A0A0J6FH43"/>
<dbReference type="EMBL" id="DS268111">
    <property type="protein sequence ID" value="KMM68650.1"/>
    <property type="molecule type" value="Genomic_DNA"/>
</dbReference>
<gene>
    <name evidence="1" type="ORF">CPAG_04975</name>
</gene>
<protein>
    <submittedName>
        <fullName evidence="1">Uncharacterized protein</fullName>
    </submittedName>
</protein>
<dbReference type="VEuPathDB" id="FungiDB:CPAG_04975"/>
<reference evidence="1 2" key="1">
    <citation type="submission" date="2007-06" db="EMBL/GenBank/DDBJ databases">
        <title>The Genome Sequence of Coccidioides posadasii RMSCC_3488.</title>
        <authorList>
            <consortium name="Coccidioides Genome Resources Consortium"/>
            <consortium name="The Broad Institute Genome Sequencing Platform"/>
            <person name="Henn M.R."/>
            <person name="Sykes S."/>
            <person name="Young S."/>
            <person name="Jaffe D."/>
            <person name="Berlin A."/>
            <person name="Alvarez P."/>
            <person name="Butler J."/>
            <person name="Gnerre S."/>
            <person name="Grabherr M."/>
            <person name="Mauceli E."/>
            <person name="Brockman W."/>
            <person name="Kodira C."/>
            <person name="Alvarado L."/>
            <person name="Zeng Q."/>
            <person name="Crawford M."/>
            <person name="Antoine C."/>
            <person name="Devon K."/>
            <person name="Galgiani J."/>
            <person name="Orsborn K."/>
            <person name="Lewis M.L."/>
            <person name="Nusbaum C."/>
            <person name="Galagan J."/>
            <person name="Birren B."/>
        </authorList>
    </citation>
    <scope>NUCLEOTIDE SEQUENCE [LARGE SCALE GENOMIC DNA]</scope>
    <source>
        <strain evidence="1 2">RMSCC 3488</strain>
    </source>
</reference>
<dbReference type="Proteomes" id="UP000054567">
    <property type="component" value="Unassembled WGS sequence"/>
</dbReference>
<reference evidence="2" key="3">
    <citation type="journal article" date="2010" name="Genome Res.">
        <title>Population genomic sequencing of Coccidioides fungi reveals recent hybridization and transposon control.</title>
        <authorList>
            <person name="Neafsey D.E."/>
            <person name="Barker B.M."/>
            <person name="Sharpton T.J."/>
            <person name="Stajich J.E."/>
            <person name="Park D.J."/>
            <person name="Whiston E."/>
            <person name="Hung C.-Y."/>
            <person name="McMahan C."/>
            <person name="White J."/>
            <person name="Sykes S."/>
            <person name="Heiman D."/>
            <person name="Young S."/>
            <person name="Zeng Q."/>
            <person name="Abouelleil A."/>
            <person name="Aftuck L."/>
            <person name="Bessette D."/>
            <person name="Brown A."/>
            <person name="FitzGerald M."/>
            <person name="Lui A."/>
            <person name="Macdonald J.P."/>
            <person name="Priest M."/>
            <person name="Orbach M.J."/>
            <person name="Galgiani J.N."/>
            <person name="Kirkland T.N."/>
            <person name="Cole G.T."/>
            <person name="Birren B.W."/>
            <person name="Henn M.R."/>
            <person name="Taylor J.W."/>
            <person name="Rounsley S.D."/>
        </authorList>
    </citation>
    <scope>NUCLEOTIDE SEQUENCE [LARGE SCALE GENOMIC DNA]</scope>
    <source>
        <strain evidence="2">RMSCC 3488</strain>
    </source>
</reference>
<proteinExistence type="predicted"/>
<sequence>MGASPPAGHRQLTACQLSYSPWSSNLKHDDVTLAHKPSVDWTGCAEGVDCKDWSKEDGRAKALIRQRVELWWTPSGNISPAMYSVPKPASIILVHQAAFVGPRW</sequence>
<name>A0A0J6FH43_COCPO</name>
<evidence type="ECO:0000313" key="2">
    <source>
        <dbReference type="Proteomes" id="UP000054567"/>
    </source>
</evidence>
<reference evidence="2" key="2">
    <citation type="journal article" date="2009" name="Genome Res.">
        <title>Comparative genomic analyses of the human fungal pathogens Coccidioides and their relatives.</title>
        <authorList>
            <person name="Sharpton T.J."/>
            <person name="Stajich J.E."/>
            <person name="Rounsley S.D."/>
            <person name="Gardner M.J."/>
            <person name="Wortman J.R."/>
            <person name="Jordar V.S."/>
            <person name="Maiti R."/>
            <person name="Kodira C.D."/>
            <person name="Neafsey D.E."/>
            <person name="Zeng Q."/>
            <person name="Hung C.-Y."/>
            <person name="McMahan C."/>
            <person name="Muszewska A."/>
            <person name="Grynberg M."/>
            <person name="Mandel M.A."/>
            <person name="Kellner E.M."/>
            <person name="Barker B.M."/>
            <person name="Galgiani J.N."/>
            <person name="Orbach M.J."/>
            <person name="Kirkland T.N."/>
            <person name="Cole G.T."/>
            <person name="Henn M.R."/>
            <person name="Birren B.W."/>
            <person name="Taylor J.W."/>
        </authorList>
    </citation>
    <scope>NUCLEOTIDE SEQUENCE [LARGE SCALE GENOMIC DNA]</scope>
    <source>
        <strain evidence="2">RMSCC 3488</strain>
    </source>
</reference>
<organism evidence="1 2">
    <name type="scientific">Coccidioides posadasii RMSCC 3488</name>
    <dbReference type="NCBI Taxonomy" id="454284"/>
    <lineage>
        <taxon>Eukaryota</taxon>
        <taxon>Fungi</taxon>
        <taxon>Dikarya</taxon>
        <taxon>Ascomycota</taxon>
        <taxon>Pezizomycotina</taxon>
        <taxon>Eurotiomycetes</taxon>
        <taxon>Eurotiomycetidae</taxon>
        <taxon>Onygenales</taxon>
        <taxon>Onygenaceae</taxon>
        <taxon>Coccidioides</taxon>
    </lineage>
</organism>
<evidence type="ECO:0000313" key="1">
    <source>
        <dbReference type="EMBL" id="KMM68650.1"/>
    </source>
</evidence>
<accession>A0A0J6FH43</accession>